<dbReference type="SMART" id="SM00589">
    <property type="entry name" value="PRY"/>
    <property type="match status" value="1"/>
</dbReference>
<dbReference type="InterPro" id="IPR013320">
    <property type="entry name" value="ConA-like_dom_sf"/>
</dbReference>
<reference evidence="5" key="1">
    <citation type="submission" date="2020-03" db="EMBL/GenBank/DDBJ databases">
        <title>Evolution of repeat sequences and sex chromosomes of tilapia species revealed by chromosome-level genomes.</title>
        <authorList>
            <person name="Xu L."/>
            <person name="Tao W."/>
            <person name="Wang D."/>
            <person name="Zhou Q."/>
        </authorList>
    </citation>
    <scope>NUCLEOTIDE SEQUENCE [LARGE SCALE GENOMIC DNA]</scope>
    <source>
        <strain evidence="5">Israel</strain>
    </source>
</reference>
<evidence type="ECO:0000256" key="1">
    <source>
        <dbReference type="SAM" id="Coils"/>
    </source>
</evidence>
<gene>
    <name evidence="4" type="primary">LOC116311325</name>
</gene>
<dbReference type="Pfam" id="PF25600">
    <property type="entry name" value="TRIM_CC"/>
    <property type="match status" value="1"/>
</dbReference>
<reference evidence="4" key="3">
    <citation type="submission" date="2025-09" db="UniProtKB">
        <authorList>
            <consortium name="Ensembl"/>
        </authorList>
    </citation>
    <scope>IDENTIFICATION</scope>
</reference>
<dbReference type="InterPro" id="IPR058030">
    <property type="entry name" value="TRIM8/14/16/25/29/45/65_CC"/>
</dbReference>
<keyword evidence="5" id="KW-1185">Reference proteome</keyword>
<dbReference type="InterPro" id="IPR006574">
    <property type="entry name" value="PRY"/>
</dbReference>
<dbReference type="CDD" id="cd13733">
    <property type="entry name" value="SPRY_PRY_C-I_1"/>
    <property type="match status" value="1"/>
</dbReference>
<dbReference type="PANTHER" id="PTHR24103">
    <property type="entry name" value="E3 UBIQUITIN-PROTEIN LIGASE TRIM"/>
    <property type="match status" value="1"/>
</dbReference>
<dbReference type="InterPro" id="IPR003877">
    <property type="entry name" value="SPRY_dom"/>
</dbReference>
<dbReference type="InterPro" id="IPR003879">
    <property type="entry name" value="Butyrophylin_SPRY"/>
</dbReference>
<dbReference type="InterPro" id="IPR050143">
    <property type="entry name" value="TRIM/RBCC"/>
</dbReference>
<dbReference type="FunFam" id="2.60.120.920:FF:000004">
    <property type="entry name" value="Butyrophilin subfamily 1 member A1"/>
    <property type="match status" value="1"/>
</dbReference>
<dbReference type="Pfam" id="PF13765">
    <property type="entry name" value="PRY"/>
    <property type="match status" value="1"/>
</dbReference>
<dbReference type="InterPro" id="IPR001870">
    <property type="entry name" value="B30.2/SPRY"/>
</dbReference>
<feature type="domain" description="B30.2/SPRY" evidence="3">
    <location>
        <begin position="384"/>
        <end position="581"/>
    </location>
</feature>
<dbReference type="SMART" id="SM00449">
    <property type="entry name" value="SPRY"/>
    <property type="match status" value="1"/>
</dbReference>
<feature type="region of interest" description="Disordered" evidence="2">
    <location>
        <begin position="107"/>
        <end position="129"/>
    </location>
</feature>
<dbReference type="SUPFAM" id="SSF49899">
    <property type="entry name" value="Concanavalin A-like lectins/glucanases"/>
    <property type="match status" value="1"/>
</dbReference>
<organism evidence="4 5">
    <name type="scientific">Oreochromis aureus</name>
    <name type="common">Israeli tilapia</name>
    <name type="synonym">Chromis aureus</name>
    <dbReference type="NCBI Taxonomy" id="47969"/>
    <lineage>
        <taxon>Eukaryota</taxon>
        <taxon>Metazoa</taxon>
        <taxon>Chordata</taxon>
        <taxon>Craniata</taxon>
        <taxon>Vertebrata</taxon>
        <taxon>Euteleostomi</taxon>
        <taxon>Actinopterygii</taxon>
        <taxon>Neopterygii</taxon>
        <taxon>Teleostei</taxon>
        <taxon>Neoteleostei</taxon>
        <taxon>Acanthomorphata</taxon>
        <taxon>Ovalentaria</taxon>
        <taxon>Cichlomorphae</taxon>
        <taxon>Cichliformes</taxon>
        <taxon>Cichlidae</taxon>
        <taxon>African cichlids</taxon>
        <taxon>Pseudocrenilabrinae</taxon>
        <taxon>Oreochromini</taxon>
        <taxon>Oreochromis</taxon>
    </lineage>
</organism>
<evidence type="ECO:0000313" key="5">
    <source>
        <dbReference type="Proteomes" id="UP000472276"/>
    </source>
</evidence>
<proteinExistence type="predicted"/>
<feature type="region of interest" description="Disordered" evidence="2">
    <location>
        <begin position="177"/>
        <end position="254"/>
    </location>
</feature>
<evidence type="ECO:0000256" key="2">
    <source>
        <dbReference type="SAM" id="MobiDB-lite"/>
    </source>
</evidence>
<feature type="region of interest" description="Disordered" evidence="2">
    <location>
        <begin position="420"/>
        <end position="440"/>
    </location>
</feature>
<name>A0AAZ1XGG2_OREAU</name>
<keyword evidence="1" id="KW-0175">Coiled coil</keyword>
<reference evidence="4" key="2">
    <citation type="submission" date="2025-08" db="UniProtKB">
        <authorList>
            <consortium name="Ensembl"/>
        </authorList>
    </citation>
    <scope>IDENTIFICATION</scope>
</reference>
<dbReference type="PROSITE" id="PS50188">
    <property type="entry name" value="B302_SPRY"/>
    <property type="match status" value="1"/>
</dbReference>
<evidence type="ECO:0000313" key="4">
    <source>
        <dbReference type="Ensembl" id="ENSOABP00000066702.1"/>
    </source>
</evidence>
<dbReference type="Ensembl" id="ENSOABT00000080466.1">
    <property type="protein sequence ID" value="ENSOABP00000066702.1"/>
    <property type="gene ID" value="ENSOABG00000027204.1"/>
</dbReference>
<dbReference type="Proteomes" id="UP000472276">
    <property type="component" value="Unassembled WGS sequence"/>
</dbReference>
<dbReference type="Gene3D" id="2.60.120.920">
    <property type="match status" value="1"/>
</dbReference>
<dbReference type="Pfam" id="PF00622">
    <property type="entry name" value="SPRY"/>
    <property type="match status" value="1"/>
</dbReference>
<sequence>MQQQVTGHTVEHRRQEYSPLQIFNSSNMDHFCHCGRSFETYHGLRVHQGRMGCTPKGMRIPESGQSSFHPMPTFMGSLIRQEPSMGMCMSLDYWAQERQDRVRQERERQEREREERERQERERQERERQEREREERERQERERQERERERARQERERQERERQERERERARQEQERQEREREERERERARQEQERQERERQEREKQERERQEREREEREREERERELEREREREKAKKLQKERQEKMKADLRQKIDSRDHKMAEVKSSEINCNGSLDAEWLEINSFFSQVMKIVEDAKEKACQALEDRRRKVKREAQDLTQELQREIDVLKKATDDLDNNPDLELSPVTGLKESADWKNLCDNTSLSFGTLRGTTSAMMKQIDQEIEKHASKDLKRISTFAVDVKLDPTSAHSSLVISDNGKKVRNGGKTAKDPDSPQRSDMFGSVLGLNRLKSGRSYWEVEVSNKTGWDLGVARCDGYRKGKFSVNPDKGYWVTAHYGDKKYAARTIPPVNLSFKGKPRKVGVFVDYEEGLVSFYDVMSQSHIYSFTECSFGGEILPYFRLPLKPDEKNSDPLIISAMEKQ</sequence>
<evidence type="ECO:0000259" key="3">
    <source>
        <dbReference type="PROSITE" id="PS50188"/>
    </source>
</evidence>
<protein>
    <recommendedName>
        <fullName evidence="3">B30.2/SPRY domain-containing protein</fullName>
    </recommendedName>
</protein>
<accession>A0AAZ1XGG2</accession>
<dbReference type="AlphaFoldDB" id="A0AAZ1XGG2"/>
<dbReference type="InterPro" id="IPR043136">
    <property type="entry name" value="B30.2/SPRY_sf"/>
</dbReference>
<feature type="coiled-coil region" evidence="1">
    <location>
        <begin position="295"/>
        <end position="340"/>
    </location>
</feature>
<dbReference type="PRINTS" id="PR01407">
    <property type="entry name" value="BUTYPHLNCDUF"/>
</dbReference>